<protein>
    <submittedName>
        <fullName evidence="9">Polymerase</fullName>
    </submittedName>
</protein>
<sequence>MLTDKILFFSLNILLLSGTGYYIINQGASGLSLPVNTLLWGVMALLVLFISFRVAPGKYFVTTVALLLFISGIAVLAIPLIYAEPAGLPRAGWRVAALFAGAVFYFAWLQVRLSHALRQGLWLVLLLAVAAQAALALVQLFAPDWAWVPLRGHRVYGVFQQPNVLASFMATGLALALMLFLLPGFTLRQARYEHCRQAFLGALLLVLPALLVWIQSRVGWLGGALVALLFLWRFGALFPARCKQAALLLVAGGLIGVVGMLWAGPEGGLGYLSHDGSNQARWTMLRDTLRMIAEKPLLGWGYGGFEYQFLHFRINQTPPTVVTEIANHPHNEMLLWWVEGGLVALLGMGLIIVGGLRLVCRAWHQDRQAFIDGRRCAGEPTALCFVLLPMALHTQLEYPFYLSALHFMVFLMVLATLERQVSGVMGRRPLPVSMGVMLRTLLPVASAGVVVLMVFALLGGLTLTRAERAGLMDITAVRAMPGLSAWVHQDRKGFDEQVHALLLFNQTQDQALLSGYAQWANGYLKKHIDRNVYASLYLILKHQGKNTQAERLRREALAFFPDDPRFM</sequence>
<feature type="transmembrane region" description="Helical" evidence="5">
    <location>
        <begin position="7"/>
        <end position="24"/>
    </location>
</feature>
<dbReference type="InterPro" id="IPR007016">
    <property type="entry name" value="O-antigen_ligase-rel_domated"/>
</dbReference>
<dbReference type="GO" id="GO:0016020">
    <property type="term" value="C:membrane"/>
    <property type="evidence" value="ECO:0007669"/>
    <property type="project" value="UniProtKB-SubCell"/>
</dbReference>
<evidence type="ECO:0000256" key="3">
    <source>
        <dbReference type="ARBA" id="ARBA00022989"/>
    </source>
</evidence>
<dbReference type="PANTHER" id="PTHR37422">
    <property type="entry name" value="TEICHURONIC ACID BIOSYNTHESIS PROTEIN TUAE"/>
    <property type="match status" value="1"/>
</dbReference>
<dbReference type="Proteomes" id="UP000284338">
    <property type="component" value="Unassembled WGS sequence"/>
</dbReference>
<evidence type="ECO:0000259" key="6">
    <source>
        <dbReference type="Pfam" id="PF04932"/>
    </source>
</evidence>
<feature type="transmembrane region" description="Helical" evidence="5">
    <location>
        <begin position="30"/>
        <end position="52"/>
    </location>
</feature>
<evidence type="ECO:0000256" key="2">
    <source>
        <dbReference type="ARBA" id="ARBA00022692"/>
    </source>
</evidence>
<reference evidence="9 10" key="1">
    <citation type="submission" date="2018-09" db="EMBL/GenBank/DDBJ databases">
        <title>Draft genome of a novel serratia sp. strain with antifungal activity.</title>
        <authorList>
            <person name="Dichmann S.I."/>
            <person name="Park B.P."/>
            <person name="Pathiraja D."/>
            <person name="Choi I.-G."/>
            <person name="Stougaard P."/>
            <person name="Hennessy R.C."/>
        </authorList>
    </citation>
    <scope>NUCLEOTIDE SEQUENCE [LARGE SCALE GENOMIC DNA]</scope>
    <source>
        <strain evidence="9 10">S40</strain>
    </source>
</reference>
<feature type="domain" description="Protein glycosylation ligase" evidence="8">
    <location>
        <begin position="155"/>
        <end position="180"/>
    </location>
</feature>
<keyword evidence="3 5" id="KW-1133">Transmembrane helix</keyword>
<feature type="transmembrane region" description="Helical" evidence="5">
    <location>
        <begin position="59"/>
        <end position="79"/>
    </location>
</feature>
<comment type="subcellular location">
    <subcellularLocation>
        <location evidence="1">Membrane</location>
        <topology evidence="1">Multi-pass membrane protein</topology>
    </subcellularLocation>
</comment>
<feature type="transmembrane region" description="Helical" evidence="5">
    <location>
        <begin position="398"/>
        <end position="417"/>
    </location>
</feature>
<dbReference type="Pfam" id="PF04932">
    <property type="entry name" value="Wzy_C"/>
    <property type="match status" value="1"/>
</dbReference>
<feature type="domain" description="O-antigen ligase-related" evidence="6">
    <location>
        <begin position="203"/>
        <end position="347"/>
    </location>
</feature>
<keyword evidence="10" id="KW-1185">Reference proteome</keyword>
<comment type="caution">
    <text evidence="9">The sequence shown here is derived from an EMBL/GenBank/DDBJ whole genome shotgun (WGS) entry which is preliminary data.</text>
</comment>
<feature type="transmembrane region" description="Helical" evidence="5">
    <location>
        <begin position="197"/>
        <end position="214"/>
    </location>
</feature>
<feature type="transmembrane region" description="Helical" evidence="5">
    <location>
        <begin position="220"/>
        <end position="238"/>
    </location>
</feature>
<evidence type="ECO:0000259" key="8">
    <source>
        <dbReference type="Pfam" id="PF15864"/>
    </source>
</evidence>
<feature type="transmembrane region" description="Helical" evidence="5">
    <location>
        <begin position="121"/>
        <end position="142"/>
    </location>
</feature>
<accession>A0AA93BV36</accession>
<dbReference type="InterPro" id="IPR031726">
    <property type="entry name" value="PglL_A"/>
</dbReference>
<dbReference type="AlphaFoldDB" id="A0AA93BV36"/>
<dbReference type="EMBL" id="QYYG01000008">
    <property type="protein sequence ID" value="RJF53863.1"/>
    <property type="molecule type" value="Genomic_DNA"/>
</dbReference>
<feature type="transmembrane region" description="Helical" evidence="5">
    <location>
        <begin position="438"/>
        <end position="463"/>
    </location>
</feature>
<feature type="domain" description="Virulence factor membrane-bound polymerase C-terminal" evidence="7">
    <location>
        <begin position="383"/>
        <end position="564"/>
    </location>
</feature>
<feature type="transmembrane region" description="Helical" evidence="5">
    <location>
        <begin position="91"/>
        <end position="109"/>
    </location>
</feature>
<dbReference type="InterPro" id="IPR021797">
    <property type="entry name" value="Wzy_C_2"/>
</dbReference>
<dbReference type="InterPro" id="IPR051533">
    <property type="entry name" value="WaaL-like"/>
</dbReference>
<feature type="transmembrane region" description="Helical" evidence="5">
    <location>
        <begin position="245"/>
        <end position="263"/>
    </location>
</feature>
<evidence type="ECO:0000259" key="7">
    <source>
        <dbReference type="Pfam" id="PF11846"/>
    </source>
</evidence>
<evidence type="ECO:0000256" key="1">
    <source>
        <dbReference type="ARBA" id="ARBA00004141"/>
    </source>
</evidence>
<name>A0AA93BV36_9GAMM</name>
<evidence type="ECO:0000256" key="5">
    <source>
        <dbReference type="SAM" id="Phobius"/>
    </source>
</evidence>
<dbReference type="PANTHER" id="PTHR37422:SF21">
    <property type="entry name" value="EXOQ-LIKE PROTEIN"/>
    <property type="match status" value="1"/>
</dbReference>
<dbReference type="Pfam" id="PF11846">
    <property type="entry name" value="Wzy_C_2"/>
    <property type="match status" value="1"/>
</dbReference>
<keyword evidence="4 5" id="KW-0472">Membrane</keyword>
<keyword evidence="2 5" id="KW-0812">Transmembrane</keyword>
<evidence type="ECO:0000313" key="10">
    <source>
        <dbReference type="Proteomes" id="UP000284338"/>
    </source>
</evidence>
<feature type="transmembrane region" description="Helical" evidence="5">
    <location>
        <begin position="334"/>
        <end position="356"/>
    </location>
</feature>
<gene>
    <name evidence="9" type="ORF">D4100_20895</name>
</gene>
<dbReference type="Pfam" id="PF15864">
    <property type="entry name" value="PglL_A"/>
    <property type="match status" value="1"/>
</dbReference>
<evidence type="ECO:0000256" key="4">
    <source>
        <dbReference type="ARBA" id="ARBA00023136"/>
    </source>
</evidence>
<proteinExistence type="predicted"/>
<feature type="transmembrane region" description="Helical" evidence="5">
    <location>
        <begin position="162"/>
        <end position="185"/>
    </location>
</feature>
<evidence type="ECO:0000313" key="9">
    <source>
        <dbReference type="EMBL" id="RJF53863.1"/>
    </source>
</evidence>
<organism evidence="9 10">
    <name type="scientific">Serratia inhibens</name>
    <dbReference type="NCBI Taxonomy" id="2338073"/>
    <lineage>
        <taxon>Bacteria</taxon>
        <taxon>Pseudomonadati</taxon>
        <taxon>Pseudomonadota</taxon>
        <taxon>Gammaproteobacteria</taxon>
        <taxon>Enterobacterales</taxon>
        <taxon>Yersiniaceae</taxon>
        <taxon>Serratia</taxon>
    </lineage>
</organism>
<dbReference type="RefSeq" id="WP_119805162.1">
    <property type="nucleotide sequence ID" value="NZ_QYYG01000008.1"/>
</dbReference>